<organism evidence="2 3">
    <name type="scientific">Chionoecetes opilio</name>
    <name type="common">Atlantic snow crab</name>
    <name type="synonym">Cancer opilio</name>
    <dbReference type="NCBI Taxonomy" id="41210"/>
    <lineage>
        <taxon>Eukaryota</taxon>
        <taxon>Metazoa</taxon>
        <taxon>Ecdysozoa</taxon>
        <taxon>Arthropoda</taxon>
        <taxon>Crustacea</taxon>
        <taxon>Multicrustacea</taxon>
        <taxon>Malacostraca</taxon>
        <taxon>Eumalacostraca</taxon>
        <taxon>Eucarida</taxon>
        <taxon>Decapoda</taxon>
        <taxon>Pleocyemata</taxon>
        <taxon>Brachyura</taxon>
        <taxon>Eubrachyura</taxon>
        <taxon>Majoidea</taxon>
        <taxon>Majidae</taxon>
        <taxon>Chionoecetes</taxon>
    </lineage>
</organism>
<dbReference type="Proteomes" id="UP000770661">
    <property type="component" value="Unassembled WGS sequence"/>
</dbReference>
<sequence>MGAFTHPVFPACGGSSGGELSVNIRRRAHHHLVCITEKAGTRTDVERESLRQKPQVPATRHGFCRTPQRQKPDGKNRSCERGLMVSEGLPFVVLPPTVMTLGTGLTLRLL</sequence>
<dbReference type="EMBL" id="JACEEZ010015029">
    <property type="protein sequence ID" value="KAG0719121.1"/>
    <property type="molecule type" value="Genomic_DNA"/>
</dbReference>
<name>A0A8J4Y8D7_CHIOP</name>
<dbReference type="AlphaFoldDB" id="A0A8J4Y8D7"/>
<evidence type="ECO:0000313" key="2">
    <source>
        <dbReference type="EMBL" id="KAG0719121.1"/>
    </source>
</evidence>
<keyword evidence="3" id="KW-1185">Reference proteome</keyword>
<reference evidence="2" key="1">
    <citation type="submission" date="2020-07" db="EMBL/GenBank/DDBJ databases">
        <title>The High-quality genome of the commercially important snow crab, Chionoecetes opilio.</title>
        <authorList>
            <person name="Jeong J.-H."/>
            <person name="Ryu S."/>
        </authorList>
    </citation>
    <scope>NUCLEOTIDE SEQUENCE</scope>
    <source>
        <strain evidence="2">MADBK_172401_WGS</strain>
        <tissue evidence="2">Digestive gland</tissue>
    </source>
</reference>
<proteinExistence type="predicted"/>
<evidence type="ECO:0000256" key="1">
    <source>
        <dbReference type="SAM" id="MobiDB-lite"/>
    </source>
</evidence>
<evidence type="ECO:0000313" key="3">
    <source>
        <dbReference type="Proteomes" id="UP000770661"/>
    </source>
</evidence>
<comment type="caution">
    <text evidence="2">The sequence shown here is derived from an EMBL/GenBank/DDBJ whole genome shotgun (WGS) entry which is preliminary data.</text>
</comment>
<accession>A0A8J4Y8D7</accession>
<protein>
    <submittedName>
        <fullName evidence="2">Uncharacterized protein</fullName>
    </submittedName>
</protein>
<feature type="region of interest" description="Disordered" evidence="1">
    <location>
        <begin position="45"/>
        <end position="78"/>
    </location>
</feature>
<gene>
    <name evidence="2" type="ORF">GWK47_051159</name>
</gene>